<dbReference type="CDD" id="cd03216">
    <property type="entry name" value="ABC_Carb_Monos_I"/>
    <property type="match status" value="1"/>
</dbReference>
<dbReference type="InterPro" id="IPR017871">
    <property type="entry name" value="ABC_transporter-like_CS"/>
</dbReference>
<dbReference type="InterPro" id="IPR027417">
    <property type="entry name" value="P-loop_NTPase"/>
</dbReference>
<keyword evidence="8 12" id="KW-0067">ATP-binding</keyword>
<feature type="domain" description="ABC transporter" evidence="11">
    <location>
        <begin position="262"/>
        <end position="506"/>
    </location>
</feature>
<dbReference type="Gene3D" id="3.40.50.300">
    <property type="entry name" value="P-loop containing nucleotide triphosphate hydrolases"/>
    <property type="match status" value="2"/>
</dbReference>
<dbReference type="OrthoDB" id="9771863at2"/>
<evidence type="ECO:0000256" key="5">
    <source>
        <dbReference type="ARBA" id="ARBA00022597"/>
    </source>
</evidence>
<protein>
    <submittedName>
        <fullName evidence="12">Xylose ABC transporter ATP-binding protein</fullName>
    </submittedName>
</protein>
<dbReference type="PANTHER" id="PTHR43790:SF1">
    <property type="entry name" value="XYLOSE IMPORT ATP-BINDING PROTEIN XYLG"/>
    <property type="match status" value="1"/>
</dbReference>
<dbReference type="GO" id="GO:0005524">
    <property type="term" value="F:ATP binding"/>
    <property type="evidence" value="ECO:0007669"/>
    <property type="project" value="UniProtKB-KW"/>
</dbReference>
<dbReference type="Proteomes" id="UP000216024">
    <property type="component" value="Unassembled WGS sequence"/>
</dbReference>
<evidence type="ECO:0000259" key="11">
    <source>
        <dbReference type="PROSITE" id="PS50893"/>
    </source>
</evidence>
<dbReference type="EMBL" id="NIBG01000007">
    <property type="protein sequence ID" value="PAB59519.1"/>
    <property type="molecule type" value="Genomic_DNA"/>
</dbReference>
<evidence type="ECO:0000256" key="7">
    <source>
        <dbReference type="ARBA" id="ARBA00022741"/>
    </source>
</evidence>
<dbReference type="SUPFAM" id="SSF52540">
    <property type="entry name" value="P-loop containing nucleoside triphosphate hydrolases"/>
    <property type="match status" value="2"/>
</dbReference>
<feature type="domain" description="ABC transporter" evidence="11">
    <location>
        <begin position="6"/>
        <end position="245"/>
    </location>
</feature>
<evidence type="ECO:0000256" key="10">
    <source>
        <dbReference type="ARBA" id="ARBA00023136"/>
    </source>
</evidence>
<dbReference type="FunFam" id="3.40.50.300:FF:000126">
    <property type="entry name" value="Galactose/methyl galactoside import ATP-binding protein MglA"/>
    <property type="match status" value="1"/>
</dbReference>
<dbReference type="Pfam" id="PF00005">
    <property type="entry name" value="ABC_tran"/>
    <property type="match status" value="2"/>
</dbReference>
<keyword evidence="4" id="KW-1003">Cell membrane</keyword>
<evidence type="ECO:0000313" key="13">
    <source>
        <dbReference type="Proteomes" id="UP000216024"/>
    </source>
</evidence>
<accession>A0A267MIX4</accession>
<proteinExistence type="predicted"/>
<reference evidence="12 13" key="1">
    <citation type="submission" date="2017-06" db="EMBL/GenBank/DDBJ databases">
        <title>Draft genome sequence of anaerobic fermentative bacterium Anaeromicrobium sediminis DY2726D isolated from West Pacific Ocean sediments.</title>
        <authorList>
            <person name="Zeng X."/>
        </authorList>
    </citation>
    <scope>NUCLEOTIDE SEQUENCE [LARGE SCALE GENOMIC DNA]</scope>
    <source>
        <strain evidence="12 13">DY2726D</strain>
    </source>
</reference>
<dbReference type="GO" id="GO:0005886">
    <property type="term" value="C:plasma membrane"/>
    <property type="evidence" value="ECO:0007669"/>
    <property type="project" value="UniProtKB-SubCell"/>
</dbReference>
<dbReference type="CDD" id="cd03215">
    <property type="entry name" value="ABC_Carb_Monos_II"/>
    <property type="match status" value="1"/>
</dbReference>
<dbReference type="NCBIfam" id="NF010069">
    <property type="entry name" value="PRK13549.1"/>
    <property type="match status" value="1"/>
</dbReference>
<dbReference type="PROSITE" id="PS00211">
    <property type="entry name" value="ABC_TRANSPORTER_1"/>
    <property type="match status" value="1"/>
</dbReference>
<evidence type="ECO:0000256" key="9">
    <source>
        <dbReference type="ARBA" id="ARBA00022967"/>
    </source>
</evidence>
<evidence type="ECO:0000256" key="8">
    <source>
        <dbReference type="ARBA" id="ARBA00022840"/>
    </source>
</evidence>
<dbReference type="InterPro" id="IPR003593">
    <property type="entry name" value="AAA+_ATPase"/>
</dbReference>
<evidence type="ECO:0000256" key="6">
    <source>
        <dbReference type="ARBA" id="ARBA00022737"/>
    </source>
</evidence>
<keyword evidence="7" id="KW-0547">Nucleotide-binding</keyword>
<dbReference type="FunFam" id="3.40.50.300:FF:000127">
    <property type="entry name" value="Ribose import ATP-binding protein RbsA"/>
    <property type="match status" value="1"/>
</dbReference>
<keyword evidence="13" id="KW-1185">Reference proteome</keyword>
<keyword evidence="9" id="KW-1278">Translocase</keyword>
<comment type="caution">
    <text evidence="12">The sequence shown here is derived from an EMBL/GenBank/DDBJ whole genome shotgun (WGS) entry which is preliminary data.</text>
</comment>
<dbReference type="GO" id="GO:0015749">
    <property type="term" value="P:monosaccharide transmembrane transport"/>
    <property type="evidence" value="ECO:0007669"/>
    <property type="project" value="UniProtKB-ARBA"/>
</dbReference>
<dbReference type="InterPro" id="IPR003439">
    <property type="entry name" value="ABC_transporter-like_ATP-bd"/>
</dbReference>
<comment type="subcellular location">
    <subcellularLocation>
        <location evidence="2">Cell inner membrane</location>
    </subcellularLocation>
    <subcellularLocation>
        <location evidence="1">Cell membrane</location>
        <topology evidence="1">Peripheral membrane protein</topology>
    </subcellularLocation>
</comment>
<gene>
    <name evidence="12" type="ORF">CCE28_09905</name>
</gene>
<organism evidence="12 13">
    <name type="scientific">Anaeromicrobium sediminis</name>
    <dbReference type="NCBI Taxonomy" id="1478221"/>
    <lineage>
        <taxon>Bacteria</taxon>
        <taxon>Bacillati</taxon>
        <taxon>Bacillota</taxon>
        <taxon>Clostridia</taxon>
        <taxon>Peptostreptococcales</taxon>
        <taxon>Thermotaleaceae</taxon>
        <taxon>Anaeromicrobium</taxon>
    </lineage>
</organism>
<evidence type="ECO:0000256" key="4">
    <source>
        <dbReference type="ARBA" id="ARBA00022475"/>
    </source>
</evidence>
<evidence type="ECO:0000256" key="2">
    <source>
        <dbReference type="ARBA" id="ARBA00004533"/>
    </source>
</evidence>
<dbReference type="PANTHER" id="PTHR43790">
    <property type="entry name" value="CARBOHYDRATE TRANSPORT ATP-BINDING PROTEIN MG119-RELATED"/>
    <property type="match status" value="1"/>
</dbReference>
<dbReference type="InterPro" id="IPR050107">
    <property type="entry name" value="ABC_carbohydrate_import_ATPase"/>
</dbReference>
<evidence type="ECO:0000256" key="3">
    <source>
        <dbReference type="ARBA" id="ARBA00022448"/>
    </source>
</evidence>
<keyword evidence="5" id="KW-0762">Sugar transport</keyword>
<dbReference type="GO" id="GO:0016887">
    <property type="term" value="F:ATP hydrolysis activity"/>
    <property type="evidence" value="ECO:0007669"/>
    <property type="project" value="InterPro"/>
</dbReference>
<dbReference type="AlphaFoldDB" id="A0A267MIX4"/>
<name>A0A267MIX4_9FIRM</name>
<sequence>MSKNILEMRNITKEFPGVKALDKVNFQVEKGEVHALCGENGAGKSTLMKILSGVYPYGTYTGDIVLKGEVQKFSNIADSEKKKIAIVYQELALVPQMTVAENIYLSNEPMIHKGLTIDDEKLNYMAKELLDKLGLDIPTNTLVRDLGVGVQQLVEIAKALSKDVEILILDEPTAALTDSEVEAFFRIIKDLQKKGITFIIITHKLEEIFEIANTVTVIRDGLTISSDPIEDLDEDKIIKLMVGRELDDRYPKEVHQGEEVIMEVKDFSVYDVMNNKELVKNVSFQVRKGEILGVAGLMGAGRTELVMGLFGAYGKNTSGTISIDGKEVNINSPKDAIKNGLALVTEDRKGNGLVLGQSVMVNTTLASLKKVLSGGVLDENKEIFHSNKYVDDLLIKTPSIEQLVKNLSGGNQQKVVIGKWLMTDPKILILDEPTRGIDVGAKYEIYNLMNKLAKKGVAVVMISSELPEIIGMSDRILVMHEGSIKGELPRGASQEEIMYFATGRRGNNGTSKA</sequence>
<keyword evidence="3" id="KW-0813">Transport</keyword>
<keyword evidence="10" id="KW-0472">Membrane</keyword>
<keyword evidence="6" id="KW-0677">Repeat</keyword>
<evidence type="ECO:0000256" key="1">
    <source>
        <dbReference type="ARBA" id="ARBA00004202"/>
    </source>
</evidence>
<dbReference type="SMART" id="SM00382">
    <property type="entry name" value="AAA"/>
    <property type="match status" value="2"/>
</dbReference>
<dbReference type="RefSeq" id="WP_095133469.1">
    <property type="nucleotide sequence ID" value="NZ_NIBG01000007.1"/>
</dbReference>
<dbReference type="PROSITE" id="PS50893">
    <property type="entry name" value="ABC_TRANSPORTER_2"/>
    <property type="match status" value="2"/>
</dbReference>
<evidence type="ECO:0000313" key="12">
    <source>
        <dbReference type="EMBL" id="PAB59519.1"/>
    </source>
</evidence>